<name>A0A4U8Z7J0_METTU</name>
<gene>
    <name evidence="1" type="ORF">MTUNDRAET4_0045</name>
</gene>
<organism evidence="1 2">
    <name type="scientific">Methylocella tundrae</name>
    <dbReference type="NCBI Taxonomy" id="227605"/>
    <lineage>
        <taxon>Bacteria</taxon>
        <taxon>Pseudomonadati</taxon>
        <taxon>Pseudomonadota</taxon>
        <taxon>Alphaproteobacteria</taxon>
        <taxon>Hyphomicrobiales</taxon>
        <taxon>Beijerinckiaceae</taxon>
        <taxon>Methylocella</taxon>
    </lineage>
</organism>
<dbReference type="KEGG" id="mtun:MTUNDRAET4_0045.2"/>
<proteinExistence type="predicted"/>
<reference evidence="1 2" key="1">
    <citation type="submission" date="2019-03" db="EMBL/GenBank/DDBJ databases">
        <authorList>
            <person name="Kox A.R. M."/>
        </authorList>
    </citation>
    <scope>NUCLEOTIDE SEQUENCE [LARGE SCALE GENOMIC DNA]</scope>
    <source>
        <strain evidence="1">MTUNDRAET4 annotated genome</strain>
        <plasmid evidence="2">3</plasmid>
    </source>
</reference>
<protein>
    <submittedName>
        <fullName evidence="1">Uncharacterized protein</fullName>
    </submittedName>
</protein>
<keyword evidence="1" id="KW-0614">Plasmid</keyword>
<evidence type="ECO:0000313" key="1">
    <source>
        <dbReference type="EMBL" id="VFU17462.1"/>
    </source>
</evidence>
<dbReference type="AlphaFoldDB" id="A0A4U8Z7J0"/>
<sequence>MTRFESIGLWRAFRVHSLIAQCGSSVECRWPPWRLVSCTLAFRCQHVAKAPSLGLLYVNQRLGGEDKPLARKLNLHGFIQYSMVGQIGLTVRPWRLEWRQYTASGTQGSFS</sequence>
<accession>A0A4U8Z7J0</accession>
<evidence type="ECO:0000313" key="2">
    <source>
        <dbReference type="Proteomes" id="UP000294360"/>
    </source>
</evidence>
<dbReference type="Proteomes" id="UP000294360">
    <property type="component" value="Plasmid 3"/>
</dbReference>
<geneLocation type="plasmid" evidence="1 2">
    <name>3</name>
</geneLocation>
<dbReference type="EMBL" id="LR536452">
    <property type="protein sequence ID" value="VFU17462.1"/>
    <property type="molecule type" value="Genomic_DNA"/>
</dbReference>